<dbReference type="PANTHER" id="PTHR10039">
    <property type="entry name" value="AMELOGENIN"/>
    <property type="match status" value="1"/>
</dbReference>
<dbReference type="Proteomes" id="UP000567179">
    <property type="component" value="Unassembled WGS sequence"/>
</dbReference>
<dbReference type="InterPro" id="IPR027417">
    <property type="entry name" value="P-loop_NTPase"/>
</dbReference>
<dbReference type="PANTHER" id="PTHR10039:SF14">
    <property type="entry name" value="NACHT DOMAIN-CONTAINING PROTEIN"/>
    <property type="match status" value="1"/>
</dbReference>
<sequence length="789" mass="89607">MSFFTDSRNVRITAHQVTMNAFSWPHAMDRGFEILCHHTTPAALYGYGESHQEPGCSPGTRIRIQNFIFKWLNDPGRSQTLWMHGPVGIGKSGIAQTVAKICASRGQLSSAFFFCRADMGRNSIDHLVPTLAYETIQRIPQTRTHICTSILSNPLIFKASLIRQIQAIIVQSLEELSNYIPPPRNPSPMLIIIDGLDECTEKASQALIIQSFLSQMASMSTSSAHKLLIVSRPESQITAAFSPAGTCVEHLRLDPWGTQDDICTFLRKELRTIRSTHPLHKFLPNVWPLPTDFDRLCTMAWGSFAYARLAIRYVSSHDRSPEESLQHMLNLRSSIDSDIYHEVDALYKHVLGTLGSDRLLFMILRLLCLHIFVGEKSIRQIARILQEDDSMVELSIKRMSSCIGLRASGTMYLYHTSFEDFLTDERRSGPYFIYSDDTARSVASAIARKWICQLDLDGVQLIQLEHCLKIPYTTERQHMIRCLWEALSIAEVGGDYVMANPLYDDIHKAWMNITALSATIQRNIKRRNIPLCLEGVVHPCALACDGSLRLWMRSQVNLFLRIGGSPDDLLSIIFDNTPYEKELPTGVIILIWVIQTDVDLLPTLQEMLPTLDASHFYLRALEPSLNSLHQSFNYISAERVIKLVTQATRTKRICRVLERFVDKGKQRCPLPGLQPWDYIFAYFSKTEMTSLGSNHFQIIVTERESYLSEFKQLAGSIDKYMRDVHEVMDIPYISKDIEATYSSNEGSPCLFNSSWNRVIFPEDKLTARRVMIVQLLGGAWRPVSGLGNN</sequence>
<evidence type="ECO:0000259" key="2">
    <source>
        <dbReference type="Pfam" id="PF24883"/>
    </source>
</evidence>
<proteinExistence type="predicted"/>
<evidence type="ECO:0000256" key="1">
    <source>
        <dbReference type="ARBA" id="ARBA00022737"/>
    </source>
</evidence>
<name>A0A8H5BQM5_9AGAR</name>
<keyword evidence="1" id="KW-0677">Repeat</keyword>
<protein>
    <recommendedName>
        <fullName evidence="2">Nephrocystin 3-like N-terminal domain-containing protein</fullName>
    </recommendedName>
</protein>
<dbReference type="SUPFAM" id="SSF52540">
    <property type="entry name" value="P-loop containing nucleoside triphosphate hydrolases"/>
    <property type="match status" value="1"/>
</dbReference>
<evidence type="ECO:0000313" key="3">
    <source>
        <dbReference type="EMBL" id="KAF5327737.1"/>
    </source>
</evidence>
<evidence type="ECO:0000313" key="4">
    <source>
        <dbReference type="Proteomes" id="UP000567179"/>
    </source>
</evidence>
<dbReference type="Gene3D" id="3.40.50.300">
    <property type="entry name" value="P-loop containing nucleotide triphosphate hydrolases"/>
    <property type="match status" value="1"/>
</dbReference>
<dbReference type="Pfam" id="PF24883">
    <property type="entry name" value="NPHP3_N"/>
    <property type="match status" value="1"/>
</dbReference>
<dbReference type="OrthoDB" id="163438at2759"/>
<dbReference type="EMBL" id="JAACJJ010000014">
    <property type="protein sequence ID" value="KAF5327737.1"/>
    <property type="molecule type" value="Genomic_DNA"/>
</dbReference>
<reference evidence="3 4" key="1">
    <citation type="journal article" date="2020" name="ISME J.">
        <title>Uncovering the hidden diversity of litter-decomposition mechanisms in mushroom-forming fungi.</title>
        <authorList>
            <person name="Floudas D."/>
            <person name="Bentzer J."/>
            <person name="Ahren D."/>
            <person name="Johansson T."/>
            <person name="Persson P."/>
            <person name="Tunlid A."/>
        </authorList>
    </citation>
    <scope>NUCLEOTIDE SEQUENCE [LARGE SCALE GENOMIC DNA]</scope>
    <source>
        <strain evidence="3 4">CBS 101986</strain>
    </source>
</reference>
<accession>A0A8H5BQM5</accession>
<dbReference type="InterPro" id="IPR056884">
    <property type="entry name" value="NPHP3-like_N"/>
</dbReference>
<organism evidence="3 4">
    <name type="scientific">Psilocybe cf. subviscida</name>
    <dbReference type="NCBI Taxonomy" id="2480587"/>
    <lineage>
        <taxon>Eukaryota</taxon>
        <taxon>Fungi</taxon>
        <taxon>Dikarya</taxon>
        <taxon>Basidiomycota</taxon>
        <taxon>Agaricomycotina</taxon>
        <taxon>Agaricomycetes</taxon>
        <taxon>Agaricomycetidae</taxon>
        <taxon>Agaricales</taxon>
        <taxon>Agaricineae</taxon>
        <taxon>Strophariaceae</taxon>
        <taxon>Psilocybe</taxon>
    </lineage>
</organism>
<gene>
    <name evidence="3" type="ORF">D9619_005147</name>
</gene>
<keyword evidence="4" id="KW-1185">Reference proteome</keyword>
<comment type="caution">
    <text evidence="3">The sequence shown here is derived from an EMBL/GenBank/DDBJ whole genome shotgun (WGS) entry which is preliminary data.</text>
</comment>
<dbReference type="AlphaFoldDB" id="A0A8H5BQM5"/>
<feature type="domain" description="Nephrocystin 3-like N-terminal" evidence="2">
    <location>
        <begin position="70"/>
        <end position="232"/>
    </location>
</feature>